<sequence length="118" mass="13574">MPMTATYFLDALARDVPECQAVVVEHLEDNDGLLLHLLTAHLRRFAIQSFETGQRDILERLLELVDVVLRDVTDDVQNAMAVSFVEDTGWWDPATEPFIEAWPAGLRAEVDRQRRQRQ</sequence>
<dbReference type="Pfam" id="PF24722">
    <property type="entry name" value="DUF7674"/>
    <property type="match status" value="1"/>
</dbReference>
<gene>
    <name evidence="2" type="ORF">ACFPGP_13870</name>
</gene>
<feature type="domain" description="DUF7674" evidence="1">
    <location>
        <begin position="11"/>
        <end position="113"/>
    </location>
</feature>
<evidence type="ECO:0000313" key="3">
    <source>
        <dbReference type="Proteomes" id="UP001596087"/>
    </source>
</evidence>
<comment type="caution">
    <text evidence="2">The sequence shown here is derived from an EMBL/GenBank/DDBJ whole genome shotgun (WGS) entry which is preliminary data.</text>
</comment>
<name>A0ABW0BKB4_9ACTN</name>
<organism evidence="2 3">
    <name type="scientific">Nocardioides taihuensis</name>
    <dbReference type="NCBI Taxonomy" id="1835606"/>
    <lineage>
        <taxon>Bacteria</taxon>
        <taxon>Bacillati</taxon>
        <taxon>Actinomycetota</taxon>
        <taxon>Actinomycetes</taxon>
        <taxon>Propionibacteriales</taxon>
        <taxon>Nocardioidaceae</taxon>
        <taxon>Nocardioides</taxon>
    </lineage>
</organism>
<dbReference type="EMBL" id="JBHSKD010000017">
    <property type="protein sequence ID" value="MFC5177764.1"/>
    <property type="molecule type" value="Genomic_DNA"/>
</dbReference>
<evidence type="ECO:0000259" key="1">
    <source>
        <dbReference type="Pfam" id="PF24722"/>
    </source>
</evidence>
<dbReference type="InterPro" id="IPR056091">
    <property type="entry name" value="DUF7674"/>
</dbReference>
<dbReference type="RefSeq" id="WP_378591070.1">
    <property type="nucleotide sequence ID" value="NZ_JBHSKD010000017.1"/>
</dbReference>
<reference evidence="3" key="1">
    <citation type="journal article" date="2019" name="Int. J. Syst. Evol. Microbiol.">
        <title>The Global Catalogue of Microorganisms (GCM) 10K type strain sequencing project: providing services to taxonomists for standard genome sequencing and annotation.</title>
        <authorList>
            <consortium name="The Broad Institute Genomics Platform"/>
            <consortium name="The Broad Institute Genome Sequencing Center for Infectious Disease"/>
            <person name="Wu L."/>
            <person name="Ma J."/>
        </authorList>
    </citation>
    <scope>NUCLEOTIDE SEQUENCE [LARGE SCALE GENOMIC DNA]</scope>
    <source>
        <strain evidence="3">DFY41</strain>
    </source>
</reference>
<dbReference type="Proteomes" id="UP001596087">
    <property type="component" value="Unassembled WGS sequence"/>
</dbReference>
<keyword evidence="3" id="KW-1185">Reference proteome</keyword>
<accession>A0ABW0BKB4</accession>
<evidence type="ECO:0000313" key="2">
    <source>
        <dbReference type="EMBL" id="MFC5177764.1"/>
    </source>
</evidence>
<proteinExistence type="predicted"/>
<protein>
    <recommendedName>
        <fullName evidence="1">DUF7674 domain-containing protein</fullName>
    </recommendedName>
</protein>